<evidence type="ECO:0000256" key="1">
    <source>
        <dbReference type="SAM" id="MobiDB-lite"/>
    </source>
</evidence>
<protein>
    <submittedName>
        <fullName evidence="2">Uncharacterized protein</fullName>
    </submittedName>
</protein>
<proteinExistence type="predicted"/>
<feature type="region of interest" description="Disordered" evidence="1">
    <location>
        <begin position="55"/>
        <end position="114"/>
    </location>
</feature>
<dbReference type="Proteomes" id="UP000816034">
    <property type="component" value="Unassembled WGS sequence"/>
</dbReference>
<dbReference type="EMBL" id="PYSW02000018">
    <property type="protein sequence ID" value="KAG2385683.1"/>
    <property type="molecule type" value="Genomic_DNA"/>
</dbReference>
<dbReference type="AlphaFoldDB" id="A0AA88GSY2"/>
<dbReference type="GeneID" id="68095953"/>
<comment type="caution">
    <text evidence="2">The sequence shown here is derived from an EMBL/GenBank/DDBJ whole genome shotgun (WGS) entry which is preliminary data.</text>
</comment>
<organism evidence="2 3">
    <name type="scientific">Naegleria lovaniensis</name>
    <name type="common">Amoeba</name>
    <dbReference type="NCBI Taxonomy" id="51637"/>
    <lineage>
        <taxon>Eukaryota</taxon>
        <taxon>Discoba</taxon>
        <taxon>Heterolobosea</taxon>
        <taxon>Tetramitia</taxon>
        <taxon>Eutetramitia</taxon>
        <taxon>Vahlkampfiidae</taxon>
        <taxon>Naegleria</taxon>
    </lineage>
</organism>
<dbReference type="RefSeq" id="XP_044549676.1">
    <property type="nucleotide sequence ID" value="XM_044693032.1"/>
</dbReference>
<gene>
    <name evidence="2" type="ORF">C9374_003498</name>
</gene>
<reference evidence="2 3" key="1">
    <citation type="journal article" date="2018" name="BMC Genomics">
        <title>The genome of Naegleria lovaniensis, the basis for a comparative approach to unravel pathogenicity factors of the human pathogenic amoeba N. fowleri.</title>
        <authorList>
            <person name="Liechti N."/>
            <person name="Schurch N."/>
            <person name="Bruggmann R."/>
            <person name="Wittwer M."/>
        </authorList>
    </citation>
    <scope>NUCLEOTIDE SEQUENCE [LARGE SCALE GENOMIC DNA]</scope>
    <source>
        <strain evidence="2 3">ATCC 30569</strain>
    </source>
</reference>
<sequence>MLATTTCTAAATTSTACNASTFSLHTSLSLSVARDDHHGKKRKGSPTSLEEFTQDQMMMMMNNNSSSTTTTTSNNDRKPIKASPKRTRRASPLVESPKHSGVIKPCSSSSSSSTLSMVDSSSMISIQENIQMCLQELSGMEEFGVFIDQEMKQAFALLN</sequence>
<evidence type="ECO:0000313" key="2">
    <source>
        <dbReference type="EMBL" id="KAG2385683.1"/>
    </source>
</evidence>
<feature type="compositionally biased region" description="Low complexity" evidence="1">
    <location>
        <begin position="57"/>
        <end position="74"/>
    </location>
</feature>
<keyword evidence="3" id="KW-1185">Reference proteome</keyword>
<name>A0AA88GSY2_NAELO</name>
<evidence type="ECO:0000313" key="3">
    <source>
        <dbReference type="Proteomes" id="UP000816034"/>
    </source>
</evidence>
<accession>A0AA88GSY2</accession>